<gene>
    <name evidence="1" type="primary">Necator_chrIII.g10958</name>
    <name evidence="1" type="ORF">RB195_010193</name>
</gene>
<comment type="caution">
    <text evidence="1">The sequence shown here is derived from an EMBL/GenBank/DDBJ whole genome shotgun (WGS) entry which is preliminary data.</text>
</comment>
<accession>A0ABR1CYP4</accession>
<dbReference type="Proteomes" id="UP001303046">
    <property type="component" value="Unassembled WGS sequence"/>
</dbReference>
<evidence type="ECO:0000313" key="2">
    <source>
        <dbReference type="Proteomes" id="UP001303046"/>
    </source>
</evidence>
<reference evidence="1 2" key="1">
    <citation type="submission" date="2023-08" db="EMBL/GenBank/DDBJ databases">
        <title>A Necator americanus chromosomal reference genome.</title>
        <authorList>
            <person name="Ilik V."/>
            <person name="Petrzelkova K.J."/>
            <person name="Pardy F."/>
            <person name="Fuh T."/>
            <person name="Niatou-Singa F.S."/>
            <person name="Gouil Q."/>
            <person name="Baker L."/>
            <person name="Ritchie M.E."/>
            <person name="Jex A.R."/>
            <person name="Gazzola D."/>
            <person name="Li H."/>
            <person name="Toshio Fujiwara R."/>
            <person name="Zhan B."/>
            <person name="Aroian R.V."/>
            <person name="Pafco B."/>
            <person name="Schwarz E.M."/>
        </authorList>
    </citation>
    <scope>NUCLEOTIDE SEQUENCE [LARGE SCALE GENOMIC DNA]</scope>
    <source>
        <strain evidence="1 2">Aroian</strain>
        <tissue evidence="1">Whole animal</tissue>
    </source>
</reference>
<sequence>MEGRYYLPIVDAYFKRPEIVLMSSISSATTIQAMRDLTNGTRGVKMESQFNRRNGARRRSFEDCFAKDYRGQKLVLSGSSHAVLETQHCSLWKLSMDSARRPVTIQDRHNSD</sequence>
<dbReference type="EMBL" id="JAVFWL010000003">
    <property type="protein sequence ID" value="KAK6742778.1"/>
    <property type="molecule type" value="Genomic_DNA"/>
</dbReference>
<organism evidence="1 2">
    <name type="scientific">Necator americanus</name>
    <name type="common">Human hookworm</name>
    <dbReference type="NCBI Taxonomy" id="51031"/>
    <lineage>
        <taxon>Eukaryota</taxon>
        <taxon>Metazoa</taxon>
        <taxon>Ecdysozoa</taxon>
        <taxon>Nematoda</taxon>
        <taxon>Chromadorea</taxon>
        <taxon>Rhabditida</taxon>
        <taxon>Rhabditina</taxon>
        <taxon>Rhabditomorpha</taxon>
        <taxon>Strongyloidea</taxon>
        <taxon>Ancylostomatidae</taxon>
        <taxon>Bunostominae</taxon>
        <taxon>Necator</taxon>
    </lineage>
</organism>
<protein>
    <submittedName>
        <fullName evidence="1">Uncharacterized protein</fullName>
    </submittedName>
</protein>
<keyword evidence="2" id="KW-1185">Reference proteome</keyword>
<proteinExistence type="predicted"/>
<evidence type="ECO:0000313" key="1">
    <source>
        <dbReference type="EMBL" id="KAK6742778.1"/>
    </source>
</evidence>
<name>A0ABR1CYP4_NECAM</name>